<dbReference type="InterPro" id="IPR016177">
    <property type="entry name" value="DNA-bd_dom_sf"/>
</dbReference>
<feature type="region of interest" description="Disordered" evidence="8">
    <location>
        <begin position="1"/>
        <end position="22"/>
    </location>
</feature>
<dbReference type="CDD" id="cd00018">
    <property type="entry name" value="AP2"/>
    <property type="match status" value="1"/>
</dbReference>
<dbReference type="PROSITE" id="PS51032">
    <property type="entry name" value="AP2_ERF"/>
    <property type="match status" value="1"/>
</dbReference>
<dbReference type="InterPro" id="IPR001471">
    <property type="entry name" value="AP2/ERF_dom"/>
</dbReference>
<keyword evidence="4" id="KW-0010">Activator</keyword>
<dbReference type="GeneID" id="112287380"/>
<dbReference type="InterPro" id="IPR051032">
    <property type="entry name" value="AP2/ERF_TF_ERF_subfamily"/>
</dbReference>
<dbReference type="Pfam" id="PF00847">
    <property type="entry name" value="AP2"/>
    <property type="match status" value="1"/>
</dbReference>
<feature type="region of interest" description="Disordered" evidence="8">
    <location>
        <begin position="282"/>
        <end position="303"/>
    </location>
</feature>
<dbReference type="EnsemblPlants" id="Pp3c10_17870V3.1">
    <property type="protein sequence ID" value="Pp3c10_17870V3.1"/>
    <property type="gene ID" value="Pp3c10_17870"/>
</dbReference>
<dbReference type="AlphaFoldDB" id="A0A2K1JZG5"/>
<gene>
    <name evidence="11" type="primary">LOC112287380</name>
    <name evidence="10" type="ORF">PHYPA_014043</name>
</gene>
<protein>
    <recommendedName>
        <fullName evidence="9">AP2/ERF domain-containing protein</fullName>
    </recommendedName>
</protein>
<dbReference type="PaxDb" id="3218-PP1S181_69V6.1"/>
<sequence>MCASNVSPSKKVSKLEVGGDSRHPMYRGVRRRPWGIWVTEIRRPKKKARIWLGSFETAEMAARAYDTAALCLRGPGAHLNFPKLASSLPRPLDLSDKSIQAAANDAAKRFSREVKSQRRLYRLHATASSSMSNAVDSQSHCNLHAIDVPNSFSRRSVLTACKIEPENSGEYFFSSKQTRLPLLTTKSNSNIPREHRVRALFRSSLHGRLEDAVLQIDAVPTHAAMIREDLGTKKGILSQSSRTQVGISNDQVDLQLAKTMTEEFDRRVPQSCPDNLEKLLEERTSTSSRLHPASSSSSPTEMHQKRLELQFLEEDMMLNNLSGFVTSLYDGMCLVPPPTAMVAETCFQVDGDEATTYNWEPRLWSF</sequence>
<dbReference type="FunCoup" id="A0A2K1JZG5">
    <property type="interactions" value="8"/>
</dbReference>
<proteinExistence type="inferred from homology"/>
<keyword evidence="3" id="KW-0238">DNA-binding</keyword>
<evidence type="ECO:0000256" key="7">
    <source>
        <dbReference type="ARBA" id="ARBA00024343"/>
    </source>
</evidence>
<dbReference type="GO" id="GO:0003677">
    <property type="term" value="F:DNA binding"/>
    <property type="evidence" value="ECO:0007669"/>
    <property type="project" value="UniProtKB-KW"/>
</dbReference>
<evidence type="ECO:0000256" key="1">
    <source>
        <dbReference type="ARBA" id="ARBA00004123"/>
    </source>
</evidence>
<dbReference type="FunFam" id="3.30.730.10:FF:000001">
    <property type="entry name" value="Ethylene-responsive transcription factor 2"/>
    <property type="match status" value="1"/>
</dbReference>
<evidence type="ECO:0000313" key="11">
    <source>
        <dbReference type="EnsemblPlants" id="Pp3c10_17870V3.1"/>
    </source>
</evidence>
<dbReference type="SMART" id="SM00380">
    <property type="entry name" value="AP2"/>
    <property type="match status" value="1"/>
</dbReference>
<comment type="similarity">
    <text evidence="7">Belongs to the AP2/ERF transcription factor family. ERF subfamily.</text>
</comment>
<evidence type="ECO:0000259" key="9">
    <source>
        <dbReference type="PROSITE" id="PS51032"/>
    </source>
</evidence>
<dbReference type="PANTHER" id="PTHR31985:SF312">
    <property type="entry name" value="AP2_ERF DOMAIN-CONTAINING PROTEIN"/>
    <property type="match status" value="1"/>
</dbReference>
<dbReference type="InterPro" id="IPR036955">
    <property type="entry name" value="AP2/ERF_dom_sf"/>
</dbReference>
<evidence type="ECO:0000313" key="12">
    <source>
        <dbReference type="Proteomes" id="UP000006727"/>
    </source>
</evidence>
<feature type="compositionally biased region" description="Basic and acidic residues" evidence="8">
    <location>
        <begin position="13"/>
        <end position="22"/>
    </location>
</feature>
<dbReference type="OrthoDB" id="1932364at2759"/>
<dbReference type="PRINTS" id="PR00367">
    <property type="entry name" value="ETHRSPELEMNT"/>
</dbReference>
<dbReference type="Gramene" id="Pp3c10_17870V3.1">
    <property type="protein sequence ID" value="Pp3c10_17870V3.1"/>
    <property type="gene ID" value="Pp3c10_17870"/>
</dbReference>
<dbReference type="RefSeq" id="XP_024386088.1">
    <property type="nucleotide sequence ID" value="XM_024530320.2"/>
</dbReference>
<reference evidence="11" key="3">
    <citation type="submission" date="2020-12" db="UniProtKB">
        <authorList>
            <consortium name="EnsemblPlants"/>
        </authorList>
    </citation>
    <scope>IDENTIFICATION</scope>
</reference>
<dbReference type="KEGG" id="ppp:112287380"/>
<name>A0A2K1JZG5_PHYPA</name>
<dbReference type="GO" id="GO:0005634">
    <property type="term" value="C:nucleus"/>
    <property type="evidence" value="ECO:0007669"/>
    <property type="project" value="UniProtKB-SubCell"/>
</dbReference>
<keyword evidence="6" id="KW-0539">Nucleus</keyword>
<evidence type="ECO:0000313" key="10">
    <source>
        <dbReference type="EMBL" id="PNR46923.1"/>
    </source>
</evidence>
<evidence type="ECO:0000256" key="8">
    <source>
        <dbReference type="SAM" id="MobiDB-lite"/>
    </source>
</evidence>
<organism evidence="10">
    <name type="scientific">Physcomitrium patens</name>
    <name type="common">Spreading-leaved earth moss</name>
    <name type="synonym">Physcomitrella patens</name>
    <dbReference type="NCBI Taxonomy" id="3218"/>
    <lineage>
        <taxon>Eukaryota</taxon>
        <taxon>Viridiplantae</taxon>
        <taxon>Streptophyta</taxon>
        <taxon>Embryophyta</taxon>
        <taxon>Bryophyta</taxon>
        <taxon>Bryophytina</taxon>
        <taxon>Bryopsida</taxon>
        <taxon>Funariidae</taxon>
        <taxon>Funariales</taxon>
        <taxon>Funariaceae</taxon>
        <taxon>Physcomitrium</taxon>
    </lineage>
</organism>
<evidence type="ECO:0000256" key="2">
    <source>
        <dbReference type="ARBA" id="ARBA00023015"/>
    </source>
</evidence>
<evidence type="ECO:0000256" key="5">
    <source>
        <dbReference type="ARBA" id="ARBA00023163"/>
    </source>
</evidence>
<dbReference type="SUPFAM" id="SSF54171">
    <property type="entry name" value="DNA-binding domain"/>
    <property type="match status" value="1"/>
</dbReference>
<evidence type="ECO:0000256" key="6">
    <source>
        <dbReference type="ARBA" id="ARBA00023242"/>
    </source>
</evidence>
<accession>A0A2K1JZG5</accession>
<feature type="compositionally biased region" description="Low complexity" evidence="8">
    <location>
        <begin position="285"/>
        <end position="298"/>
    </location>
</feature>
<keyword evidence="5" id="KW-0804">Transcription</keyword>
<reference evidence="10 12" key="1">
    <citation type="journal article" date="2008" name="Science">
        <title>The Physcomitrella genome reveals evolutionary insights into the conquest of land by plants.</title>
        <authorList>
            <person name="Rensing S."/>
            <person name="Lang D."/>
            <person name="Zimmer A."/>
            <person name="Terry A."/>
            <person name="Salamov A."/>
            <person name="Shapiro H."/>
            <person name="Nishiyama T."/>
            <person name="Perroud P.-F."/>
            <person name="Lindquist E."/>
            <person name="Kamisugi Y."/>
            <person name="Tanahashi T."/>
            <person name="Sakakibara K."/>
            <person name="Fujita T."/>
            <person name="Oishi K."/>
            <person name="Shin-I T."/>
            <person name="Kuroki Y."/>
            <person name="Toyoda A."/>
            <person name="Suzuki Y."/>
            <person name="Hashimoto A."/>
            <person name="Yamaguchi K."/>
            <person name="Sugano A."/>
            <person name="Kohara Y."/>
            <person name="Fujiyama A."/>
            <person name="Anterola A."/>
            <person name="Aoki S."/>
            <person name="Ashton N."/>
            <person name="Barbazuk W.B."/>
            <person name="Barker E."/>
            <person name="Bennetzen J."/>
            <person name="Bezanilla M."/>
            <person name="Blankenship R."/>
            <person name="Cho S.H."/>
            <person name="Dutcher S."/>
            <person name="Estelle M."/>
            <person name="Fawcett J.A."/>
            <person name="Gundlach H."/>
            <person name="Hanada K."/>
            <person name="Heyl A."/>
            <person name="Hicks K.A."/>
            <person name="Hugh J."/>
            <person name="Lohr M."/>
            <person name="Mayer K."/>
            <person name="Melkozernov A."/>
            <person name="Murata T."/>
            <person name="Nelson D."/>
            <person name="Pils B."/>
            <person name="Prigge M."/>
            <person name="Reiss B."/>
            <person name="Renner T."/>
            <person name="Rombauts S."/>
            <person name="Rushton P."/>
            <person name="Sanderfoot A."/>
            <person name="Schween G."/>
            <person name="Shiu S.-H."/>
            <person name="Stueber K."/>
            <person name="Theodoulou F.L."/>
            <person name="Tu H."/>
            <person name="Van de Peer Y."/>
            <person name="Verrier P.J."/>
            <person name="Waters E."/>
            <person name="Wood A."/>
            <person name="Yang L."/>
            <person name="Cove D."/>
            <person name="Cuming A."/>
            <person name="Hasebe M."/>
            <person name="Lucas S."/>
            <person name="Mishler D.B."/>
            <person name="Reski R."/>
            <person name="Grigoriev I."/>
            <person name="Quatrano R.S."/>
            <person name="Boore J.L."/>
        </authorList>
    </citation>
    <scope>NUCLEOTIDE SEQUENCE [LARGE SCALE GENOMIC DNA]</scope>
    <source>
        <strain evidence="11 12">cv. Gransden 2004</strain>
    </source>
</reference>
<dbReference type="GO" id="GO:0003700">
    <property type="term" value="F:DNA-binding transcription factor activity"/>
    <property type="evidence" value="ECO:0007669"/>
    <property type="project" value="InterPro"/>
</dbReference>
<keyword evidence="12" id="KW-1185">Reference proteome</keyword>
<dbReference type="EMBL" id="ABEU02000010">
    <property type="protein sequence ID" value="PNR46923.1"/>
    <property type="molecule type" value="Genomic_DNA"/>
</dbReference>
<keyword evidence="2" id="KW-0805">Transcription regulation</keyword>
<evidence type="ECO:0000256" key="3">
    <source>
        <dbReference type="ARBA" id="ARBA00023125"/>
    </source>
</evidence>
<dbReference type="PANTHER" id="PTHR31985">
    <property type="entry name" value="ETHYLENE-RESPONSIVE TRANSCRIPTION FACTOR ERF042-RELATED"/>
    <property type="match status" value="1"/>
</dbReference>
<comment type="subcellular location">
    <subcellularLocation>
        <location evidence="1">Nucleus</location>
    </subcellularLocation>
</comment>
<reference evidence="10 12" key="2">
    <citation type="journal article" date="2018" name="Plant J.">
        <title>The Physcomitrella patens chromosome-scale assembly reveals moss genome structure and evolution.</title>
        <authorList>
            <person name="Lang D."/>
            <person name="Ullrich K.K."/>
            <person name="Murat F."/>
            <person name="Fuchs J."/>
            <person name="Jenkins J."/>
            <person name="Haas F.B."/>
            <person name="Piednoel M."/>
            <person name="Gundlach H."/>
            <person name="Van Bel M."/>
            <person name="Meyberg R."/>
            <person name="Vives C."/>
            <person name="Morata J."/>
            <person name="Symeonidi A."/>
            <person name="Hiss M."/>
            <person name="Muchero W."/>
            <person name="Kamisugi Y."/>
            <person name="Saleh O."/>
            <person name="Blanc G."/>
            <person name="Decker E.L."/>
            <person name="van Gessel N."/>
            <person name="Grimwood J."/>
            <person name="Hayes R.D."/>
            <person name="Graham S.W."/>
            <person name="Gunter L.E."/>
            <person name="McDaniel S.F."/>
            <person name="Hoernstein S.N.W."/>
            <person name="Larsson A."/>
            <person name="Li F.W."/>
            <person name="Perroud P.F."/>
            <person name="Phillips J."/>
            <person name="Ranjan P."/>
            <person name="Rokshar D.S."/>
            <person name="Rothfels C.J."/>
            <person name="Schneider L."/>
            <person name="Shu S."/>
            <person name="Stevenson D.W."/>
            <person name="Thummler F."/>
            <person name="Tillich M."/>
            <person name="Villarreal Aguilar J.C."/>
            <person name="Widiez T."/>
            <person name="Wong G.K."/>
            <person name="Wymore A."/>
            <person name="Zhang Y."/>
            <person name="Zimmer A.D."/>
            <person name="Quatrano R.S."/>
            <person name="Mayer K.F.X."/>
            <person name="Goodstein D."/>
            <person name="Casacuberta J.M."/>
            <person name="Vandepoele K."/>
            <person name="Reski R."/>
            <person name="Cuming A.C."/>
            <person name="Tuskan G.A."/>
            <person name="Maumus F."/>
            <person name="Salse J."/>
            <person name="Schmutz J."/>
            <person name="Rensing S.A."/>
        </authorList>
    </citation>
    <scope>NUCLEOTIDE SEQUENCE [LARGE SCALE GENOMIC DNA]</scope>
    <source>
        <strain evidence="11 12">cv. Gransden 2004</strain>
    </source>
</reference>
<feature type="compositionally biased region" description="Polar residues" evidence="8">
    <location>
        <begin position="1"/>
        <end position="10"/>
    </location>
</feature>
<evidence type="ECO:0000256" key="4">
    <source>
        <dbReference type="ARBA" id="ARBA00023159"/>
    </source>
</evidence>
<dbReference type="Gene3D" id="3.30.730.10">
    <property type="entry name" value="AP2/ERF domain"/>
    <property type="match status" value="1"/>
</dbReference>
<dbReference type="Proteomes" id="UP000006727">
    <property type="component" value="Chromosome 10"/>
</dbReference>
<feature type="domain" description="AP2/ERF" evidence="9">
    <location>
        <begin position="25"/>
        <end position="82"/>
    </location>
</feature>